<comment type="caution">
    <text evidence="3">The sequence shown here is derived from an EMBL/GenBank/DDBJ whole genome shotgun (WGS) entry which is preliminary data.</text>
</comment>
<feature type="region of interest" description="Disordered" evidence="1">
    <location>
        <begin position="277"/>
        <end position="300"/>
    </location>
</feature>
<organism evidence="3 4">
    <name type="scientific">Streptomyces lonarensis</name>
    <dbReference type="NCBI Taxonomy" id="700599"/>
    <lineage>
        <taxon>Bacteria</taxon>
        <taxon>Bacillati</taxon>
        <taxon>Actinomycetota</taxon>
        <taxon>Actinomycetes</taxon>
        <taxon>Kitasatosporales</taxon>
        <taxon>Streptomycetaceae</taxon>
        <taxon>Streptomyces</taxon>
    </lineage>
</organism>
<gene>
    <name evidence="3" type="ORF">HCN56_19985</name>
</gene>
<feature type="compositionally biased region" description="Acidic residues" evidence="1">
    <location>
        <begin position="212"/>
        <end position="230"/>
    </location>
</feature>
<feature type="compositionally biased region" description="Gly residues" evidence="1">
    <location>
        <begin position="91"/>
        <end position="109"/>
    </location>
</feature>
<feature type="transmembrane region" description="Helical" evidence="2">
    <location>
        <begin position="20"/>
        <end position="38"/>
    </location>
</feature>
<dbReference type="Proteomes" id="UP000578686">
    <property type="component" value="Unassembled WGS sequence"/>
</dbReference>
<dbReference type="RefSeq" id="WP_167973123.1">
    <property type="nucleotide sequence ID" value="NZ_BHZG01000026.1"/>
</dbReference>
<sequence length="300" mass="31574">MEETERHSGARPIRARHVGFAVLALIVLAGMWGCARIVDGPPVPRADVRETTGRMQNALQTAHDAARGETSDGVAPGDGDAAADGADRGGAPAGAGVDAGVGDSVGTGDGGDDAQQEPETARLRVSPCYQTGMRAMSKQLEPGVYQLEATWSLPVAADDWAAVVRRMAEALEGEGWRQPQDGFRQEEHYVHLRNGDDEVSVTAREHTRDPEPDPEFDSESNQESNQEFEPDGAAPGGSEDGTSAGGGSSAGSDAASGGAQWFVSVEVRTDCARQDTPARTALPLLAAPTPEEVTWTETRW</sequence>
<reference evidence="3 4" key="1">
    <citation type="submission" date="2020-03" db="EMBL/GenBank/DDBJ databases">
        <title>Draft genome of Streptomyces sp. ventii, isolated from the Axial Seamount in the Pacific Ocean, and resequencing of the two type strains Streptomyces lonarensis strain NCL 716 and Streptomyces bohaiensis strain 11A07.</title>
        <authorList>
            <person name="Loughran R.M."/>
            <person name="Pfannmuller K.M."/>
            <person name="Wasson B.J."/>
            <person name="Deadmond M.C."/>
            <person name="Paddock B.E."/>
            <person name="Koyack M.J."/>
            <person name="Gallegos D.A."/>
            <person name="Mitchell E.A."/>
            <person name="Ushijima B."/>
            <person name="Saw J.H."/>
            <person name="Mcphail K.L."/>
            <person name="Videau P."/>
        </authorList>
    </citation>
    <scope>NUCLEOTIDE SEQUENCE [LARGE SCALE GENOMIC DNA]</scope>
    <source>
        <strain evidence="3 4">NCL716</strain>
    </source>
</reference>
<feature type="region of interest" description="Disordered" evidence="1">
    <location>
        <begin position="56"/>
        <end position="126"/>
    </location>
</feature>
<name>A0A7X6D419_9ACTN</name>
<feature type="compositionally biased region" description="Low complexity" evidence="1">
    <location>
        <begin position="72"/>
        <end position="84"/>
    </location>
</feature>
<evidence type="ECO:0000256" key="2">
    <source>
        <dbReference type="SAM" id="Phobius"/>
    </source>
</evidence>
<proteinExistence type="predicted"/>
<keyword evidence="2" id="KW-0812">Transmembrane</keyword>
<protein>
    <submittedName>
        <fullName evidence="3">Uncharacterized protein</fullName>
    </submittedName>
</protein>
<evidence type="ECO:0000256" key="1">
    <source>
        <dbReference type="SAM" id="MobiDB-lite"/>
    </source>
</evidence>
<keyword evidence="4" id="KW-1185">Reference proteome</keyword>
<feature type="compositionally biased region" description="Low complexity" evidence="1">
    <location>
        <begin position="277"/>
        <end position="290"/>
    </location>
</feature>
<keyword evidence="2" id="KW-0472">Membrane</keyword>
<dbReference type="AlphaFoldDB" id="A0A7X6D419"/>
<evidence type="ECO:0000313" key="3">
    <source>
        <dbReference type="EMBL" id="NJQ07803.1"/>
    </source>
</evidence>
<feature type="compositionally biased region" description="Gly residues" evidence="1">
    <location>
        <begin position="234"/>
        <end position="249"/>
    </location>
</feature>
<accession>A0A7X6D419</accession>
<keyword evidence="2" id="KW-1133">Transmembrane helix</keyword>
<dbReference type="EMBL" id="JAAVJD010000201">
    <property type="protein sequence ID" value="NJQ07803.1"/>
    <property type="molecule type" value="Genomic_DNA"/>
</dbReference>
<feature type="region of interest" description="Disordered" evidence="1">
    <location>
        <begin position="192"/>
        <end position="257"/>
    </location>
</feature>
<evidence type="ECO:0000313" key="4">
    <source>
        <dbReference type="Proteomes" id="UP000578686"/>
    </source>
</evidence>